<sequence length="139" mass="15198">MASSPNITTSPPPSNPSDTQQLHKCLWIDCSKSLPDPESLYTHLCNDHIGRKSTNNLCLTCKWLDCGTSCAKRDHITSHLRGLSLSPPPPLSFPPDPIVPDSPHPFERLLTDFSKVALPSYLSCSQASKSISMLQEALS</sequence>
<accession>A0A4S4LQE1</accession>
<evidence type="ECO:0000313" key="12">
    <source>
        <dbReference type="EMBL" id="THH14519.1"/>
    </source>
</evidence>
<dbReference type="EMBL" id="SGPL01000271">
    <property type="protein sequence ID" value="THH14519.1"/>
    <property type="molecule type" value="Genomic_DNA"/>
</dbReference>
<organism evidence="12 13">
    <name type="scientific">Bondarzewia mesenterica</name>
    <dbReference type="NCBI Taxonomy" id="1095465"/>
    <lineage>
        <taxon>Eukaryota</taxon>
        <taxon>Fungi</taxon>
        <taxon>Dikarya</taxon>
        <taxon>Basidiomycota</taxon>
        <taxon>Agaricomycotina</taxon>
        <taxon>Agaricomycetes</taxon>
        <taxon>Russulales</taxon>
        <taxon>Bondarzewiaceae</taxon>
        <taxon>Bondarzewia</taxon>
    </lineage>
</organism>
<feature type="domain" description="C2H2-type" evidence="11">
    <location>
        <begin position="23"/>
        <end position="53"/>
    </location>
</feature>
<keyword evidence="6" id="KW-0862">Zinc</keyword>
<keyword evidence="3" id="KW-0479">Metal-binding</keyword>
<dbReference type="GO" id="GO:0005634">
    <property type="term" value="C:nucleus"/>
    <property type="evidence" value="ECO:0007669"/>
    <property type="project" value="UniProtKB-SubCell"/>
</dbReference>
<dbReference type="AlphaFoldDB" id="A0A4S4LQE1"/>
<gene>
    <name evidence="12" type="ORF">EW146_g5819</name>
</gene>
<keyword evidence="7" id="KW-0539">Nucleus</keyword>
<feature type="region of interest" description="Disordered" evidence="10">
    <location>
        <begin position="1"/>
        <end position="20"/>
    </location>
</feature>
<keyword evidence="13" id="KW-1185">Reference proteome</keyword>
<comment type="caution">
    <text evidence="12">The sequence shown here is derived from an EMBL/GenBank/DDBJ whole genome shotgun (WGS) entry which is preliminary data.</text>
</comment>
<dbReference type="InterPro" id="IPR036236">
    <property type="entry name" value="Znf_C2H2_sf"/>
</dbReference>
<dbReference type="InterPro" id="IPR013087">
    <property type="entry name" value="Znf_C2H2_type"/>
</dbReference>
<evidence type="ECO:0000256" key="3">
    <source>
        <dbReference type="ARBA" id="ARBA00022723"/>
    </source>
</evidence>
<evidence type="ECO:0000256" key="1">
    <source>
        <dbReference type="ARBA" id="ARBA00004123"/>
    </source>
</evidence>
<dbReference type="Proteomes" id="UP000310158">
    <property type="component" value="Unassembled WGS sequence"/>
</dbReference>
<reference evidence="12 13" key="1">
    <citation type="submission" date="2019-02" db="EMBL/GenBank/DDBJ databases">
        <title>Genome sequencing of the rare red list fungi Bondarzewia mesenterica.</title>
        <authorList>
            <person name="Buettner E."/>
            <person name="Kellner H."/>
        </authorList>
    </citation>
    <scope>NUCLEOTIDE SEQUENCE [LARGE SCALE GENOMIC DNA]</scope>
    <source>
        <strain evidence="12 13">DSM 108281</strain>
    </source>
</reference>
<evidence type="ECO:0000256" key="7">
    <source>
        <dbReference type="ARBA" id="ARBA00023242"/>
    </source>
</evidence>
<dbReference type="PROSITE" id="PS00028">
    <property type="entry name" value="ZINC_FINGER_C2H2_1"/>
    <property type="match status" value="1"/>
</dbReference>
<dbReference type="GO" id="GO:0045944">
    <property type="term" value="P:positive regulation of transcription by RNA polymerase II"/>
    <property type="evidence" value="ECO:0007669"/>
    <property type="project" value="TreeGrafter"/>
</dbReference>
<evidence type="ECO:0000256" key="6">
    <source>
        <dbReference type="ARBA" id="ARBA00022833"/>
    </source>
</evidence>
<evidence type="ECO:0000256" key="8">
    <source>
        <dbReference type="ARBA" id="ARBA00038089"/>
    </source>
</evidence>
<evidence type="ECO:0000256" key="4">
    <source>
        <dbReference type="ARBA" id="ARBA00022737"/>
    </source>
</evidence>
<evidence type="ECO:0000313" key="13">
    <source>
        <dbReference type="Proteomes" id="UP000310158"/>
    </source>
</evidence>
<dbReference type="GO" id="GO:0008270">
    <property type="term" value="F:zinc ion binding"/>
    <property type="evidence" value="ECO:0007669"/>
    <property type="project" value="UniProtKB-KW"/>
</dbReference>
<dbReference type="PANTHER" id="PTHR47257">
    <property type="entry name" value="PH-RESPONSE TRANSCRIPTION FACTOR PACC/RIM101"/>
    <property type="match status" value="1"/>
</dbReference>
<keyword evidence="2" id="KW-0678">Repressor</keyword>
<keyword evidence="5 9" id="KW-0863">Zinc-finger</keyword>
<name>A0A4S4LQE1_9AGAM</name>
<dbReference type="Gene3D" id="3.30.160.60">
    <property type="entry name" value="Classic Zinc Finger"/>
    <property type="match status" value="1"/>
</dbReference>
<dbReference type="PROSITE" id="PS50157">
    <property type="entry name" value="ZINC_FINGER_C2H2_2"/>
    <property type="match status" value="1"/>
</dbReference>
<evidence type="ECO:0000256" key="5">
    <source>
        <dbReference type="ARBA" id="ARBA00022771"/>
    </source>
</evidence>
<comment type="subcellular location">
    <subcellularLocation>
        <location evidence="1">Nucleus</location>
    </subcellularLocation>
</comment>
<dbReference type="SUPFAM" id="SSF57667">
    <property type="entry name" value="beta-beta-alpha zinc fingers"/>
    <property type="match status" value="1"/>
</dbReference>
<protein>
    <recommendedName>
        <fullName evidence="11">C2H2-type domain-containing protein</fullName>
    </recommendedName>
</protein>
<evidence type="ECO:0000256" key="10">
    <source>
        <dbReference type="SAM" id="MobiDB-lite"/>
    </source>
</evidence>
<proteinExistence type="inferred from homology"/>
<dbReference type="InterPro" id="IPR050806">
    <property type="entry name" value="pacC/RIM101"/>
</dbReference>
<evidence type="ECO:0000259" key="11">
    <source>
        <dbReference type="PROSITE" id="PS50157"/>
    </source>
</evidence>
<comment type="similarity">
    <text evidence="8">Belongs to the pacC/RIM101 family.</text>
</comment>
<evidence type="ECO:0000256" key="2">
    <source>
        <dbReference type="ARBA" id="ARBA00022491"/>
    </source>
</evidence>
<keyword evidence="4" id="KW-0677">Repeat</keyword>
<dbReference type="PANTHER" id="PTHR47257:SF1">
    <property type="entry name" value="PH-RESPONSE TRANSCRIPTION FACTOR PACC_RIM101"/>
    <property type="match status" value="1"/>
</dbReference>
<dbReference type="OrthoDB" id="6155966at2759"/>
<evidence type="ECO:0000256" key="9">
    <source>
        <dbReference type="PROSITE-ProRule" id="PRU00042"/>
    </source>
</evidence>